<reference evidence="1 2" key="1">
    <citation type="submission" date="2020-04" db="EMBL/GenBank/DDBJ databases">
        <authorList>
            <person name="Liu S."/>
        </authorList>
    </citation>
    <scope>NUCLEOTIDE SEQUENCE [LARGE SCALE GENOMIC DNA]</scope>
    <source>
        <strain evidence="1 2">CGMCC 1.15091</strain>
    </source>
</reference>
<dbReference type="InterPro" id="IPR015422">
    <property type="entry name" value="PyrdxlP-dep_Trfase_small"/>
</dbReference>
<organism evidence="1 2">
    <name type="scientific">Arthrobacter deserti</name>
    <dbReference type="NCBI Taxonomy" id="1742687"/>
    <lineage>
        <taxon>Bacteria</taxon>
        <taxon>Bacillati</taxon>
        <taxon>Actinomycetota</taxon>
        <taxon>Actinomycetes</taxon>
        <taxon>Micrococcales</taxon>
        <taxon>Micrococcaceae</taxon>
        <taxon>Arthrobacter</taxon>
    </lineage>
</organism>
<protein>
    <submittedName>
        <fullName evidence="1">Cysteine desulfurase</fullName>
    </submittedName>
</protein>
<evidence type="ECO:0000313" key="2">
    <source>
        <dbReference type="Proteomes" id="UP000523795"/>
    </source>
</evidence>
<gene>
    <name evidence="1" type="ORF">HER39_04300</name>
</gene>
<keyword evidence="2" id="KW-1185">Reference proteome</keyword>
<dbReference type="EMBL" id="JAAZSR010000040">
    <property type="protein sequence ID" value="NKX49805.1"/>
    <property type="molecule type" value="Genomic_DNA"/>
</dbReference>
<comment type="caution">
    <text evidence="1">The sequence shown here is derived from an EMBL/GenBank/DDBJ whole genome shotgun (WGS) entry which is preliminary data.</text>
</comment>
<dbReference type="Proteomes" id="UP000523795">
    <property type="component" value="Unassembled WGS sequence"/>
</dbReference>
<sequence>MPTVSAPSTLPQASGAIDNTGAQRIRNDFPILAQQINGHGLVYLDSGAT</sequence>
<accession>A0ABX1JNX9</accession>
<name>A0ABX1JNX9_9MICC</name>
<feature type="non-terminal residue" evidence="1">
    <location>
        <position position="49"/>
    </location>
</feature>
<evidence type="ECO:0000313" key="1">
    <source>
        <dbReference type="EMBL" id="NKX49805.1"/>
    </source>
</evidence>
<proteinExistence type="predicted"/>
<dbReference type="Gene3D" id="3.90.1150.10">
    <property type="entry name" value="Aspartate Aminotransferase, domain 1"/>
    <property type="match status" value="1"/>
</dbReference>